<gene>
    <name evidence="2" type="ORF">B0H16DRAFT_1244280</name>
</gene>
<organism evidence="2 3">
    <name type="scientific">Mycena metata</name>
    <dbReference type="NCBI Taxonomy" id="1033252"/>
    <lineage>
        <taxon>Eukaryota</taxon>
        <taxon>Fungi</taxon>
        <taxon>Dikarya</taxon>
        <taxon>Basidiomycota</taxon>
        <taxon>Agaricomycotina</taxon>
        <taxon>Agaricomycetes</taxon>
        <taxon>Agaricomycetidae</taxon>
        <taxon>Agaricales</taxon>
        <taxon>Marasmiineae</taxon>
        <taxon>Mycenaceae</taxon>
        <taxon>Mycena</taxon>
    </lineage>
</organism>
<feature type="non-terminal residue" evidence="2">
    <location>
        <position position="108"/>
    </location>
</feature>
<dbReference type="EMBL" id="JARKIB010000287">
    <property type="protein sequence ID" value="KAJ7716699.1"/>
    <property type="molecule type" value="Genomic_DNA"/>
</dbReference>
<dbReference type="AlphaFoldDB" id="A0AAD7MH56"/>
<keyword evidence="3" id="KW-1185">Reference proteome</keyword>
<protein>
    <submittedName>
        <fullName evidence="2">Uncharacterized protein</fullName>
    </submittedName>
</protein>
<evidence type="ECO:0000256" key="1">
    <source>
        <dbReference type="SAM" id="MobiDB-lite"/>
    </source>
</evidence>
<feature type="compositionally biased region" description="Basic and acidic residues" evidence="1">
    <location>
        <begin position="98"/>
        <end position="108"/>
    </location>
</feature>
<name>A0AAD7MH56_9AGAR</name>
<feature type="compositionally biased region" description="Basic and acidic residues" evidence="1">
    <location>
        <begin position="75"/>
        <end position="88"/>
    </location>
</feature>
<comment type="caution">
    <text evidence="2">The sequence shown here is derived from an EMBL/GenBank/DDBJ whole genome shotgun (WGS) entry which is preliminary data.</text>
</comment>
<sequence length="108" mass="12313">MEYLHYEESIVLRYGVELVGWTVGRVVDETLPGGWTAGRICNPSELSTSLPVLITLRDALSAGDCKWVKLTRAQRDERQAEWDTKVAEGKVTPRTRQQRADKGQKRKR</sequence>
<evidence type="ECO:0000313" key="2">
    <source>
        <dbReference type="EMBL" id="KAJ7716699.1"/>
    </source>
</evidence>
<proteinExistence type="predicted"/>
<accession>A0AAD7MH56</accession>
<evidence type="ECO:0000313" key="3">
    <source>
        <dbReference type="Proteomes" id="UP001215598"/>
    </source>
</evidence>
<feature type="region of interest" description="Disordered" evidence="1">
    <location>
        <begin position="75"/>
        <end position="108"/>
    </location>
</feature>
<dbReference type="Proteomes" id="UP001215598">
    <property type="component" value="Unassembled WGS sequence"/>
</dbReference>
<reference evidence="2" key="1">
    <citation type="submission" date="2023-03" db="EMBL/GenBank/DDBJ databases">
        <title>Massive genome expansion in bonnet fungi (Mycena s.s.) driven by repeated elements and novel gene families across ecological guilds.</title>
        <authorList>
            <consortium name="Lawrence Berkeley National Laboratory"/>
            <person name="Harder C.B."/>
            <person name="Miyauchi S."/>
            <person name="Viragh M."/>
            <person name="Kuo A."/>
            <person name="Thoen E."/>
            <person name="Andreopoulos B."/>
            <person name="Lu D."/>
            <person name="Skrede I."/>
            <person name="Drula E."/>
            <person name="Henrissat B."/>
            <person name="Morin E."/>
            <person name="Kohler A."/>
            <person name="Barry K."/>
            <person name="LaButti K."/>
            <person name="Morin E."/>
            <person name="Salamov A."/>
            <person name="Lipzen A."/>
            <person name="Mereny Z."/>
            <person name="Hegedus B."/>
            <person name="Baldrian P."/>
            <person name="Stursova M."/>
            <person name="Weitz H."/>
            <person name="Taylor A."/>
            <person name="Grigoriev I.V."/>
            <person name="Nagy L.G."/>
            <person name="Martin F."/>
            <person name="Kauserud H."/>
        </authorList>
    </citation>
    <scope>NUCLEOTIDE SEQUENCE</scope>
    <source>
        <strain evidence="2">CBHHK182m</strain>
    </source>
</reference>